<evidence type="ECO:0000313" key="2">
    <source>
        <dbReference type="Proteomes" id="UP000887574"/>
    </source>
</evidence>
<protein>
    <submittedName>
        <fullName evidence="3">Uncharacterized protein</fullName>
    </submittedName>
</protein>
<evidence type="ECO:0000256" key="1">
    <source>
        <dbReference type="SAM" id="MobiDB-lite"/>
    </source>
</evidence>
<accession>A0A915DU98</accession>
<name>A0A915DU98_9BILA</name>
<reference evidence="3" key="1">
    <citation type="submission" date="2022-11" db="UniProtKB">
        <authorList>
            <consortium name="WormBaseParasite"/>
        </authorList>
    </citation>
    <scope>IDENTIFICATION</scope>
</reference>
<feature type="compositionally biased region" description="Acidic residues" evidence="1">
    <location>
        <begin position="13"/>
        <end position="23"/>
    </location>
</feature>
<dbReference type="AlphaFoldDB" id="A0A915DU98"/>
<organism evidence="2 3">
    <name type="scientific">Ditylenchus dipsaci</name>
    <dbReference type="NCBI Taxonomy" id="166011"/>
    <lineage>
        <taxon>Eukaryota</taxon>
        <taxon>Metazoa</taxon>
        <taxon>Ecdysozoa</taxon>
        <taxon>Nematoda</taxon>
        <taxon>Chromadorea</taxon>
        <taxon>Rhabditida</taxon>
        <taxon>Tylenchina</taxon>
        <taxon>Tylenchomorpha</taxon>
        <taxon>Sphaerularioidea</taxon>
        <taxon>Anguinidae</taxon>
        <taxon>Anguininae</taxon>
        <taxon>Ditylenchus</taxon>
    </lineage>
</organism>
<feature type="compositionally biased region" description="Low complexity" evidence="1">
    <location>
        <begin position="1"/>
        <end position="12"/>
    </location>
</feature>
<evidence type="ECO:0000313" key="3">
    <source>
        <dbReference type="WBParaSite" id="jg23568"/>
    </source>
</evidence>
<proteinExistence type="predicted"/>
<sequence>MSKGSSAASSESIDYEEDSDYDLNEEKCMETTEIENVAEESEYAQKLTILTLENEEEFEDGWSTSTSMFR</sequence>
<feature type="region of interest" description="Disordered" evidence="1">
    <location>
        <begin position="1"/>
        <end position="23"/>
    </location>
</feature>
<dbReference type="Proteomes" id="UP000887574">
    <property type="component" value="Unplaced"/>
</dbReference>
<keyword evidence="2" id="KW-1185">Reference proteome</keyword>
<dbReference type="WBParaSite" id="jg23568">
    <property type="protein sequence ID" value="jg23568"/>
    <property type="gene ID" value="jg23568"/>
</dbReference>